<sequence>MNHSGRGSYSLRIFLDVKSKGCPEKYGIKRKIPRCIEFRWSNEEEKVGLSIKETKEYYGLESKETNMESRTNN</sequence>
<dbReference type="Proteomes" id="UP001195483">
    <property type="component" value="Unassembled WGS sequence"/>
</dbReference>
<comment type="caution">
    <text evidence="1">The sequence shown here is derived from an EMBL/GenBank/DDBJ whole genome shotgun (WGS) entry which is preliminary data.</text>
</comment>
<reference evidence="1" key="3">
    <citation type="submission" date="2023-05" db="EMBL/GenBank/DDBJ databases">
        <authorList>
            <person name="Smith C.H."/>
        </authorList>
    </citation>
    <scope>NUCLEOTIDE SEQUENCE</scope>
    <source>
        <strain evidence="1">CHS0354</strain>
        <tissue evidence="1">Mantle</tissue>
    </source>
</reference>
<gene>
    <name evidence="1" type="ORF">CHS0354_018907</name>
</gene>
<dbReference type="AlphaFoldDB" id="A0AAE0SCX0"/>
<accession>A0AAE0SCX0</accession>
<name>A0AAE0SCX0_9BIVA</name>
<reference evidence="1" key="1">
    <citation type="journal article" date="2021" name="Genome Biol. Evol.">
        <title>A High-Quality Reference Genome for a Parasitic Bivalve with Doubly Uniparental Inheritance (Bivalvia: Unionida).</title>
        <authorList>
            <person name="Smith C.H."/>
        </authorList>
    </citation>
    <scope>NUCLEOTIDE SEQUENCE</scope>
    <source>
        <strain evidence="1">CHS0354</strain>
    </source>
</reference>
<dbReference type="EMBL" id="JAEAOA010001155">
    <property type="protein sequence ID" value="KAK3589193.1"/>
    <property type="molecule type" value="Genomic_DNA"/>
</dbReference>
<reference evidence="1" key="2">
    <citation type="journal article" date="2021" name="Genome Biol. Evol.">
        <title>Developing a high-quality reference genome for a parasitic bivalve with doubly uniparental inheritance (Bivalvia: Unionida).</title>
        <authorList>
            <person name="Smith C.H."/>
        </authorList>
    </citation>
    <scope>NUCLEOTIDE SEQUENCE</scope>
    <source>
        <strain evidence="1">CHS0354</strain>
        <tissue evidence="1">Mantle</tissue>
    </source>
</reference>
<keyword evidence="2" id="KW-1185">Reference proteome</keyword>
<organism evidence="1 2">
    <name type="scientific">Potamilus streckersoni</name>
    <dbReference type="NCBI Taxonomy" id="2493646"/>
    <lineage>
        <taxon>Eukaryota</taxon>
        <taxon>Metazoa</taxon>
        <taxon>Spiralia</taxon>
        <taxon>Lophotrochozoa</taxon>
        <taxon>Mollusca</taxon>
        <taxon>Bivalvia</taxon>
        <taxon>Autobranchia</taxon>
        <taxon>Heteroconchia</taxon>
        <taxon>Palaeoheterodonta</taxon>
        <taxon>Unionida</taxon>
        <taxon>Unionoidea</taxon>
        <taxon>Unionidae</taxon>
        <taxon>Ambleminae</taxon>
        <taxon>Lampsilini</taxon>
        <taxon>Potamilus</taxon>
    </lineage>
</organism>
<evidence type="ECO:0000313" key="2">
    <source>
        <dbReference type="Proteomes" id="UP001195483"/>
    </source>
</evidence>
<evidence type="ECO:0000313" key="1">
    <source>
        <dbReference type="EMBL" id="KAK3589193.1"/>
    </source>
</evidence>
<protein>
    <submittedName>
        <fullName evidence="1">Uncharacterized protein</fullName>
    </submittedName>
</protein>
<proteinExistence type="predicted"/>